<protein>
    <submittedName>
        <fullName evidence="2">Uncharacterized protein</fullName>
    </submittedName>
</protein>
<sequence>MYSFNNEEGKRLSPLQIVKDSDEILRLKTKVFLRDDHKDFRLPIILPYNHPVIKALIIYKYVQLGHVGVQMLMYKLRENDVEDLEPPTPAIFLQDIREVAVPELDQIDENKFCVPNGEAGLEPRVETLELPHDSTSDDELQQPRPQRSRYGALLKLQK</sequence>
<name>A0A8X6RBU1_TRICX</name>
<evidence type="ECO:0000313" key="3">
    <source>
        <dbReference type="Proteomes" id="UP000887159"/>
    </source>
</evidence>
<comment type="caution">
    <text evidence="2">The sequence shown here is derived from an EMBL/GenBank/DDBJ whole genome shotgun (WGS) entry which is preliminary data.</text>
</comment>
<proteinExistence type="predicted"/>
<evidence type="ECO:0000256" key="1">
    <source>
        <dbReference type="SAM" id="MobiDB-lite"/>
    </source>
</evidence>
<organism evidence="2 3">
    <name type="scientific">Trichonephila clavipes</name>
    <name type="common">Golden silk orbweaver</name>
    <name type="synonym">Nephila clavipes</name>
    <dbReference type="NCBI Taxonomy" id="2585209"/>
    <lineage>
        <taxon>Eukaryota</taxon>
        <taxon>Metazoa</taxon>
        <taxon>Ecdysozoa</taxon>
        <taxon>Arthropoda</taxon>
        <taxon>Chelicerata</taxon>
        <taxon>Arachnida</taxon>
        <taxon>Araneae</taxon>
        <taxon>Araneomorphae</taxon>
        <taxon>Entelegynae</taxon>
        <taxon>Araneoidea</taxon>
        <taxon>Nephilidae</taxon>
        <taxon>Trichonephila</taxon>
    </lineage>
</organism>
<dbReference type="EMBL" id="BMAU01021062">
    <property type="protein sequence ID" value="GFX88866.1"/>
    <property type="molecule type" value="Genomic_DNA"/>
</dbReference>
<gene>
    <name evidence="2" type="ORF">TNCV_2575731</name>
</gene>
<dbReference type="Proteomes" id="UP000887159">
    <property type="component" value="Unassembled WGS sequence"/>
</dbReference>
<dbReference type="AlphaFoldDB" id="A0A8X6RBU1"/>
<accession>A0A8X6RBU1</accession>
<keyword evidence="3" id="KW-1185">Reference proteome</keyword>
<evidence type="ECO:0000313" key="2">
    <source>
        <dbReference type="EMBL" id="GFX88866.1"/>
    </source>
</evidence>
<feature type="region of interest" description="Disordered" evidence="1">
    <location>
        <begin position="130"/>
        <end position="158"/>
    </location>
</feature>
<reference evidence="2" key="1">
    <citation type="submission" date="2020-08" db="EMBL/GenBank/DDBJ databases">
        <title>Multicomponent nature underlies the extraordinary mechanical properties of spider dragline silk.</title>
        <authorList>
            <person name="Kono N."/>
            <person name="Nakamura H."/>
            <person name="Mori M."/>
            <person name="Yoshida Y."/>
            <person name="Ohtoshi R."/>
            <person name="Malay A.D."/>
            <person name="Moran D.A.P."/>
            <person name="Tomita M."/>
            <person name="Numata K."/>
            <person name="Arakawa K."/>
        </authorList>
    </citation>
    <scope>NUCLEOTIDE SEQUENCE</scope>
</reference>